<sequence length="544" mass="61662">MDTSPPSNTGVFFEQNMQSAEASFGLQQRLFKAVVDFAISEAPVQSSAYTDSTDDLPRRTNSPPTEDGRAKFHLTDNTGMIIFDDLHLAHSLVQKLSDDPRIVHKGYLPEPDQPQDLSKRKIYTSWAHELDHLNRAREYGIEGKVAIRFVQVPELNKVSLEYYFMYSNLDEVLQDWVDKFPTLKQGNLERTMESKLALADIITAPKPPAGSDRAALKKLLHIFTPDTMKNLSIVENSTSNYYLFLELQSRAALLYRALEIMTLEKPSTKDLAIAKAAINLYENTKRTQYLPASGVFTDPEKAFDMIESLPQDNKLLEVAYKIAALTTIDLENTIELQSLPDDISKPLAYRLEHFRSIFFAMSMSHAENRLGINNKLSSYIPNMIAEGLDVTQLLGPLTPEEFPQFTERSPRDDFMDRHNLLILLNTIISPDFTEASYGLGALDKALEKLRAVRISVSPEDVKEVEQCSGKLLDTDRIRTLVKKITGALKLEARQHLDKLNGEIKHGLIPERYTTEIPVRFEPSWQAITSNFSQLLKDIRSRLPE</sequence>
<dbReference type="EMBL" id="MFJN01000067">
    <property type="protein sequence ID" value="OGG19887.1"/>
    <property type="molecule type" value="Genomic_DNA"/>
</dbReference>
<evidence type="ECO:0000313" key="2">
    <source>
        <dbReference type="EMBL" id="OGG19887.1"/>
    </source>
</evidence>
<feature type="region of interest" description="Disordered" evidence="1">
    <location>
        <begin position="46"/>
        <end position="69"/>
    </location>
</feature>
<comment type="caution">
    <text evidence="2">The sequence shown here is derived from an EMBL/GenBank/DDBJ whole genome shotgun (WGS) entry which is preliminary data.</text>
</comment>
<accession>A0A1F6A6F4</accession>
<name>A0A1F6A6F4_9BACT</name>
<protein>
    <submittedName>
        <fullName evidence="2">Uncharacterized protein</fullName>
    </submittedName>
</protein>
<reference evidence="2 3" key="1">
    <citation type="journal article" date="2016" name="Nat. Commun.">
        <title>Thousands of microbial genomes shed light on interconnected biogeochemical processes in an aquifer system.</title>
        <authorList>
            <person name="Anantharaman K."/>
            <person name="Brown C.T."/>
            <person name="Hug L.A."/>
            <person name="Sharon I."/>
            <person name="Castelle C.J."/>
            <person name="Probst A.J."/>
            <person name="Thomas B.C."/>
            <person name="Singh A."/>
            <person name="Wilkins M.J."/>
            <person name="Karaoz U."/>
            <person name="Brodie E.L."/>
            <person name="Williams K.H."/>
            <person name="Hubbard S.S."/>
            <person name="Banfield J.F."/>
        </authorList>
    </citation>
    <scope>NUCLEOTIDE SEQUENCE [LARGE SCALE GENOMIC DNA]</scope>
</reference>
<evidence type="ECO:0000313" key="3">
    <source>
        <dbReference type="Proteomes" id="UP000177092"/>
    </source>
</evidence>
<evidence type="ECO:0000256" key="1">
    <source>
        <dbReference type="SAM" id="MobiDB-lite"/>
    </source>
</evidence>
<proteinExistence type="predicted"/>
<dbReference type="AlphaFoldDB" id="A0A1F6A6F4"/>
<gene>
    <name evidence="2" type="ORF">A3D03_03840</name>
</gene>
<organism evidence="2 3">
    <name type="scientific">Candidatus Gottesmanbacteria bacterium RIFCSPHIGHO2_02_FULL_40_13</name>
    <dbReference type="NCBI Taxonomy" id="1798384"/>
    <lineage>
        <taxon>Bacteria</taxon>
        <taxon>Candidatus Gottesmaniibacteriota</taxon>
    </lineage>
</organism>
<dbReference type="Proteomes" id="UP000177092">
    <property type="component" value="Unassembled WGS sequence"/>
</dbReference>